<evidence type="ECO:0000313" key="2">
    <source>
        <dbReference type="Ensembl" id="ENSCINP00000030735.1"/>
    </source>
</evidence>
<name>H2XM53_CIOIN</name>
<dbReference type="EMBL" id="EAAA01000805">
    <property type="status" value="NOT_ANNOTATED_CDS"/>
    <property type="molecule type" value="Genomic_DNA"/>
</dbReference>
<evidence type="ECO:0000313" key="3">
    <source>
        <dbReference type="Proteomes" id="UP000008144"/>
    </source>
</evidence>
<dbReference type="HOGENOM" id="CLU_2621318_0_0_1"/>
<organism evidence="2 3">
    <name type="scientific">Ciona intestinalis</name>
    <name type="common">Transparent sea squirt</name>
    <name type="synonym">Ascidia intestinalis</name>
    <dbReference type="NCBI Taxonomy" id="7719"/>
    <lineage>
        <taxon>Eukaryota</taxon>
        <taxon>Metazoa</taxon>
        <taxon>Chordata</taxon>
        <taxon>Tunicata</taxon>
        <taxon>Ascidiacea</taxon>
        <taxon>Phlebobranchia</taxon>
        <taxon>Cionidae</taxon>
        <taxon>Ciona</taxon>
    </lineage>
</organism>
<reference evidence="2" key="2">
    <citation type="journal article" date="2008" name="Genome Biol.">
        <title>Improved genome assembly and evidence-based global gene model set for the chordate Ciona intestinalis: new insight into intron and operon populations.</title>
        <authorList>
            <person name="Satou Y."/>
            <person name="Mineta K."/>
            <person name="Ogasawara M."/>
            <person name="Sasakura Y."/>
            <person name="Shoguchi E."/>
            <person name="Ueno K."/>
            <person name="Yamada L."/>
            <person name="Matsumoto J."/>
            <person name="Wasserscheid J."/>
            <person name="Dewar K."/>
            <person name="Wiley G.B."/>
            <person name="Macmil S.L."/>
            <person name="Roe B.A."/>
            <person name="Zeller R.W."/>
            <person name="Hastings K.E."/>
            <person name="Lemaire P."/>
            <person name="Lindquist E."/>
            <person name="Endo T."/>
            <person name="Hotta K."/>
            <person name="Inaba K."/>
        </authorList>
    </citation>
    <scope>NUCLEOTIDE SEQUENCE [LARGE SCALE GENOMIC DNA]</scope>
    <source>
        <strain evidence="2">wild type</strain>
    </source>
</reference>
<accession>H2XM53</accession>
<dbReference type="Ensembl" id="ENSCINT00000032695.1">
    <property type="protein sequence ID" value="ENSCINP00000030735.1"/>
    <property type="gene ID" value="ENSCING00000023067.1"/>
</dbReference>
<reference evidence="3" key="1">
    <citation type="journal article" date="2002" name="Science">
        <title>The draft genome of Ciona intestinalis: insights into chordate and vertebrate origins.</title>
        <authorList>
            <person name="Dehal P."/>
            <person name="Satou Y."/>
            <person name="Campbell R.K."/>
            <person name="Chapman J."/>
            <person name="Degnan B."/>
            <person name="De Tomaso A."/>
            <person name="Davidson B."/>
            <person name="Di Gregorio A."/>
            <person name="Gelpke M."/>
            <person name="Goodstein D.M."/>
            <person name="Harafuji N."/>
            <person name="Hastings K.E."/>
            <person name="Ho I."/>
            <person name="Hotta K."/>
            <person name="Huang W."/>
            <person name="Kawashima T."/>
            <person name="Lemaire P."/>
            <person name="Martinez D."/>
            <person name="Meinertzhagen I.A."/>
            <person name="Necula S."/>
            <person name="Nonaka M."/>
            <person name="Putnam N."/>
            <person name="Rash S."/>
            <person name="Saiga H."/>
            <person name="Satake M."/>
            <person name="Terry A."/>
            <person name="Yamada L."/>
            <person name="Wang H.G."/>
            <person name="Awazu S."/>
            <person name="Azumi K."/>
            <person name="Boore J."/>
            <person name="Branno M."/>
            <person name="Chin-Bow S."/>
            <person name="DeSantis R."/>
            <person name="Doyle S."/>
            <person name="Francino P."/>
            <person name="Keys D.N."/>
            <person name="Haga S."/>
            <person name="Hayashi H."/>
            <person name="Hino K."/>
            <person name="Imai K.S."/>
            <person name="Inaba K."/>
            <person name="Kano S."/>
            <person name="Kobayashi K."/>
            <person name="Kobayashi M."/>
            <person name="Lee B.I."/>
            <person name="Makabe K.W."/>
            <person name="Manohar C."/>
            <person name="Matassi G."/>
            <person name="Medina M."/>
            <person name="Mochizuki Y."/>
            <person name="Mount S."/>
            <person name="Morishita T."/>
            <person name="Miura S."/>
            <person name="Nakayama A."/>
            <person name="Nishizaka S."/>
            <person name="Nomoto H."/>
            <person name="Ohta F."/>
            <person name="Oishi K."/>
            <person name="Rigoutsos I."/>
            <person name="Sano M."/>
            <person name="Sasaki A."/>
            <person name="Sasakura Y."/>
            <person name="Shoguchi E."/>
            <person name="Shin-i T."/>
            <person name="Spagnuolo A."/>
            <person name="Stainier D."/>
            <person name="Suzuki M.M."/>
            <person name="Tassy O."/>
            <person name="Takatori N."/>
            <person name="Tokuoka M."/>
            <person name="Yagi K."/>
            <person name="Yoshizaki F."/>
            <person name="Wada S."/>
            <person name="Zhang C."/>
            <person name="Hyatt P.D."/>
            <person name="Larimer F."/>
            <person name="Detter C."/>
            <person name="Doggett N."/>
            <person name="Glavina T."/>
            <person name="Hawkins T."/>
            <person name="Richardson P."/>
            <person name="Lucas S."/>
            <person name="Kohara Y."/>
            <person name="Levine M."/>
            <person name="Satoh N."/>
            <person name="Rokhsar D.S."/>
        </authorList>
    </citation>
    <scope>NUCLEOTIDE SEQUENCE [LARGE SCALE GENOMIC DNA]</scope>
</reference>
<keyword evidence="1" id="KW-0732">Signal</keyword>
<feature type="signal peptide" evidence="1">
    <location>
        <begin position="1"/>
        <end position="22"/>
    </location>
</feature>
<dbReference type="Proteomes" id="UP000008144">
    <property type="component" value="Chromosome 11"/>
</dbReference>
<keyword evidence="3" id="KW-1185">Reference proteome</keyword>
<dbReference type="InParanoid" id="H2XM53"/>
<dbReference type="AlphaFoldDB" id="H2XM53"/>
<sequence>MSSVKFSLTVLVICALIASIESYRGPFVCFQPKFTCNYGTLAIPPGNGPCSNPTRYCNSGTPKIRMSVKEFEEIIEEY</sequence>
<reference evidence="2" key="3">
    <citation type="submission" date="2025-08" db="UniProtKB">
        <authorList>
            <consortium name="Ensembl"/>
        </authorList>
    </citation>
    <scope>IDENTIFICATION</scope>
</reference>
<feature type="chain" id="PRO_5003576839" evidence="1">
    <location>
        <begin position="23"/>
        <end position="78"/>
    </location>
</feature>
<evidence type="ECO:0000256" key="1">
    <source>
        <dbReference type="SAM" id="SignalP"/>
    </source>
</evidence>
<proteinExistence type="predicted"/>
<protein>
    <submittedName>
        <fullName evidence="2">Uncharacterized protein</fullName>
    </submittedName>
</protein>
<reference evidence="2" key="4">
    <citation type="submission" date="2025-09" db="UniProtKB">
        <authorList>
            <consortium name="Ensembl"/>
        </authorList>
    </citation>
    <scope>IDENTIFICATION</scope>
</reference>